<evidence type="ECO:0000259" key="4">
    <source>
        <dbReference type="Pfam" id="PF00534"/>
    </source>
</evidence>
<evidence type="ECO:0000313" key="5">
    <source>
        <dbReference type="EMBL" id="MDU0326863.1"/>
    </source>
</evidence>
<dbReference type="Proteomes" id="UP001256673">
    <property type="component" value="Unassembled WGS sequence"/>
</dbReference>
<evidence type="ECO:0000256" key="2">
    <source>
        <dbReference type="ARBA" id="ARBA00022679"/>
    </source>
</evidence>
<reference evidence="5 6" key="1">
    <citation type="submission" date="2023-09" db="EMBL/GenBank/DDBJ databases">
        <title>Microbacterium fusihabitans sp. nov., Microbacterium phycihabitans sp. nov., and Microbacterium cervinum sp. nov., isolated from dried seaweeds of beach.</title>
        <authorList>
            <person name="Lee S.D."/>
        </authorList>
    </citation>
    <scope>NUCLEOTIDE SEQUENCE [LARGE SCALE GENOMIC DNA]</scope>
    <source>
        <strain evidence="5 6">KSW2-21</strain>
    </source>
</reference>
<comment type="caution">
    <text evidence="5">The sequence shown here is derived from an EMBL/GenBank/DDBJ whole genome shotgun (WGS) entry which is preliminary data.</text>
</comment>
<dbReference type="InterPro" id="IPR050194">
    <property type="entry name" value="Glycosyltransferase_grp1"/>
</dbReference>
<keyword evidence="5" id="KW-0328">Glycosyltransferase</keyword>
<evidence type="ECO:0000256" key="3">
    <source>
        <dbReference type="SAM" id="Phobius"/>
    </source>
</evidence>
<keyword evidence="6" id="KW-1185">Reference proteome</keyword>
<keyword evidence="3" id="KW-0812">Transmembrane</keyword>
<evidence type="ECO:0000256" key="1">
    <source>
        <dbReference type="ARBA" id="ARBA00021292"/>
    </source>
</evidence>
<keyword evidence="2 5" id="KW-0808">Transferase</keyword>
<accession>A0ABU3RVF3</accession>
<keyword evidence="3" id="KW-0472">Membrane</keyword>
<sequence length="379" mass="41081">MTDVNFVQVANSLSISDGGPARNCFELNLALNRHSNVTAALVSVQRWDEDNVVSEFVRDGGTLPVCAPSFLRLLGNRRGTGLRRLVKLIRSADGVIVHGLFMPWVIGVVTLSSLFRKPLLLMPHGALTPHELRKGKAKKHLFIALVRLLTSSRKFSIVTGSQEERDDVARQFPYWTTQWSGVGTDIHTTPVDDRPMRDPAAILTMSRLAPKKRIDLAIEACAVLRDRGVNVHLTIAGAGDRSIESELKTKVTALDLQKMVTFAGAVQGGPKRALYAESDIFLLPSEDENFGIAVAEAAVSGLRVVASSAVAAAKIIPTGATLIDQLQPAAIADGLMNALTSDPSRDGRHQVSSDAQAVFGWQPVAERWVTAFETIQNDH</sequence>
<dbReference type="EMBL" id="JAWDIU010000002">
    <property type="protein sequence ID" value="MDU0326863.1"/>
    <property type="molecule type" value="Genomic_DNA"/>
</dbReference>
<dbReference type="RefSeq" id="WP_316001264.1">
    <property type="nucleotide sequence ID" value="NZ_JAWDIU010000002.1"/>
</dbReference>
<dbReference type="GO" id="GO:0016757">
    <property type="term" value="F:glycosyltransferase activity"/>
    <property type="evidence" value="ECO:0007669"/>
    <property type="project" value="UniProtKB-KW"/>
</dbReference>
<name>A0ABU3RVF3_9MICO</name>
<protein>
    <recommendedName>
        <fullName evidence="1">D-inositol 3-phosphate glycosyltransferase</fullName>
    </recommendedName>
</protein>
<feature type="domain" description="Glycosyl transferase family 1" evidence="4">
    <location>
        <begin position="198"/>
        <end position="345"/>
    </location>
</feature>
<dbReference type="PANTHER" id="PTHR45947:SF3">
    <property type="entry name" value="SULFOQUINOVOSYL TRANSFERASE SQD2"/>
    <property type="match status" value="1"/>
</dbReference>
<feature type="transmembrane region" description="Helical" evidence="3">
    <location>
        <begin position="95"/>
        <end position="115"/>
    </location>
</feature>
<gene>
    <name evidence="5" type="ORF">RWH43_08865</name>
</gene>
<dbReference type="Pfam" id="PF00534">
    <property type="entry name" value="Glycos_transf_1"/>
    <property type="match status" value="1"/>
</dbReference>
<dbReference type="Gene3D" id="3.40.50.2000">
    <property type="entry name" value="Glycogen Phosphorylase B"/>
    <property type="match status" value="2"/>
</dbReference>
<organism evidence="5 6">
    <name type="scientific">Microbacterium algihabitans</name>
    <dbReference type="NCBI Taxonomy" id="3075992"/>
    <lineage>
        <taxon>Bacteria</taxon>
        <taxon>Bacillati</taxon>
        <taxon>Actinomycetota</taxon>
        <taxon>Actinomycetes</taxon>
        <taxon>Micrococcales</taxon>
        <taxon>Microbacteriaceae</taxon>
        <taxon>Microbacterium</taxon>
    </lineage>
</organism>
<dbReference type="SUPFAM" id="SSF53756">
    <property type="entry name" value="UDP-Glycosyltransferase/glycogen phosphorylase"/>
    <property type="match status" value="1"/>
</dbReference>
<dbReference type="InterPro" id="IPR001296">
    <property type="entry name" value="Glyco_trans_1"/>
</dbReference>
<proteinExistence type="predicted"/>
<evidence type="ECO:0000313" key="6">
    <source>
        <dbReference type="Proteomes" id="UP001256673"/>
    </source>
</evidence>
<keyword evidence="3" id="KW-1133">Transmembrane helix</keyword>
<dbReference type="PANTHER" id="PTHR45947">
    <property type="entry name" value="SULFOQUINOVOSYL TRANSFERASE SQD2"/>
    <property type="match status" value="1"/>
</dbReference>